<dbReference type="PANTHER" id="PTHR11584">
    <property type="entry name" value="SERINE/THREONINE PROTEIN KINASE"/>
    <property type="match status" value="1"/>
</dbReference>
<keyword evidence="3" id="KW-0808">Transferase</keyword>
<dbReference type="EMBL" id="LVVM01005438">
    <property type="protein sequence ID" value="OJA10565.1"/>
    <property type="molecule type" value="Genomic_DNA"/>
</dbReference>
<evidence type="ECO:0000256" key="4">
    <source>
        <dbReference type="ARBA" id="ARBA00022741"/>
    </source>
</evidence>
<dbReference type="OrthoDB" id="2680296at2759"/>
<evidence type="ECO:0000313" key="8">
    <source>
        <dbReference type="Proteomes" id="UP000183567"/>
    </source>
</evidence>
<evidence type="ECO:0000256" key="1">
    <source>
        <dbReference type="ARBA" id="ARBA00006529"/>
    </source>
</evidence>
<keyword evidence="8" id="KW-1185">Reference proteome</keyword>
<comment type="caution">
    <text evidence="7">The sequence shown here is derived from an EMBL/GenBank/DDBJ whole genome shotgun (WGS) entry which is preliminary data.</text>
</comment>
<dbReference type="GO" id="GO:0005524">
    <property type="term" value="F:ATP binding"/>
    <property type="evidence" value="ECO:0007669"/>
    <property type="project" value="UniProtKB-KW"/>
</dbReference>
<reference evidence="7 8" key="1">
    <citation type="submission" date="2016-03" db="EMBL/GenBank/DDBJ databases">
        <title>Comparative genomics of the ectomycorrhizal sister species Rhizopogon vinicolor and Rhizopogon vesiculosus (Basidiomycota: Boletales) reveals a divergence of the mating type B locus.</title>
        <authorList>
            <person name="Mujic A.B."/>
            <person name="Kuo A."/>
            <person name="Tritt A."/>
            <person name="Lipzen A."/>
            <person name="Chen C."/>
            <person name="Johnson J."/>
            <person name="Sharma A."/>
            <person name="Barry K."/>
            <person name="Grigoriev I.V."/>
            <person name="Spatafora J.W."/>
        </authorList>
    </citation>
    <scope>NUCLEOTIDE SEQUENCE [LARGE SCALE GENOMIC DNA]</scope>
    <source>
        <strain evidence="7 8">AM-OR11-056</strain>
    </source>
</reference>
<evidence type="ECO:0000256" key="6">
    <source>
        <dbReference type="ARBA" id="ARBA00022840"/>
    </source>
</evidence>
<dbReference type="STRING" id="180088.A0A1J8PNR9"/>
<accession>A0A1J8PNR9</accession>
<dbReference type="Proteomes" id="UP000183567">
    <property type="component" value="Unassembled WGS sequence"/>
</dbReference>
<keyword evidence="5" id="KW-0418">Kinase</keyword>
<evidence type="ECO:0008006" key="9">
    <source>
        <dbReference type="Google" id="ProtNLM"/>
    </source>
</evidence>
<evidence type="ECO:0000256" key="3">
    <source>
        <dbReference type="ARBA" id="ARBA00022679"/>
    </source>
</evidence>
<keyword evidence="4" id="KW-0547">Nucleotide-binding</keyword>
<proteinExistence type="inferred from homology"/>
<dbReference type="AlphaFoldDB" id="A0A1J8PNR9"/>
<comment type="similarity">
    <text evidence="1">Belongs to the protein kinase superfamily. STE Ser/Thr protein kinase family. MAP kinase kinase kinase subfamily.</text>
</comment>
<name>A0A1J8PNR9_9AGAM</name>
<dbReference type="PANTHER" id="PTHR11584:SF369">
    <property type="entry name" value="MITOGEN-ACTIVATED PROTEIN KINASE KINASE KINASE 19-RELATED"/>
    <property type="match status" value="1"/>
</dbReference>
<protein>
    <recommendedName>
        <fullName evidence="9">Protein kinase domain-containing protein</fullName>
    </recommendedName>
</protein>
<evidence type="ECO:0000313" key="7">
    <source>
        <dbReference type="EMBL" id="OJA10565.1"/>
    </source>
</evidence>
<evidence type="ECO:0000256" key="2">
    <source>
        <dbReference type="ARBA" id="ARBA00022527"/>
    </source>
</evidence>
<dbReference type="SUPFAM" id="SSF56112">
    <property type="entry name" value="Protein kinase-like (PK-like)"/>
    <property type="match status" value="1"/>
</dbReference>
<organism evidence="7 8">
    <name type="scientific">Rhizopogon vesiculosus</name>
    <dbReference type="NCBI Taxonomy" id="180088"/>
    <lineage>
        <taxon>Eukaryota</taxon>
        <taxon>Fungi</taxon>
        <taxon>Dikarya</taxon>
        <taxon>Basidiomycota</taxon>
        <taxon>Agaricomycotina</taxon>
        <taxon>Agaricomycetes</taxon>
        <taxon>Agaricomycetidae</taxon>
        <taxon>Boletales</taxon>
        <taxon>Suillineae</taxon>
        <taxon>Rhizopogonaceae</taxon>
        <taxon>Rhizopogon</taxon>
    </lineage>
</organism>
<keyword evidence="6" id="KW-0067">ATP-binding</keyword>
<gene>
    <name evidence="7" type="ORF">AZE42_03149</name>
</gene>
<dbReference type="Gene3D" id="1.10.510.10">
    <property type="entry name" value="Transferase(Phosphotransferase) domain 1"/>
    <property type="match status" value="1"/>
</dbReference>
<dbReference type="InterPro" id="IPR011009">
    <property type="entry name" value="Kinase-like_dom_sf"/>
</dbReference>
<keyword evidence="2" id="KW-0723">Serine/threonine-protein kinase</keyword>
<evidence type="ECO:0000256" key="5">
    <source>
        <dbReference type="ARBA" id="ARBA00022777"/>
    </source>
</evidence>
<sequence length="77" mass="8282">MQAIFKMQIGQSAKPAIPSDISSEAQDFLTKTFDLDHTARPSAGELLQHPWVSMKKPAGIASKNVASKSIPTIEVST</sequence>
<dbReference type="GO" id="GO:0004674">
    <property type="term" value="F:protein serine/threonine kinase activity"/>
    <property type="evidence" value="ECO:0007669"/>
    <property type="project" value="UniProtKB-KW"/>
</dbReference>